<gene>
    <name evidence="1" type="ORF">HNQ10_004340</name>
</gene>
<evidence type="ECO:0008006" key="3">
    <source>
        <dbReference type="Google" id="ProtNLM"/>
    </source>
</evidence>
<evidence type="ECO:0000313" key="2">
    <source>
        <dbReference type="Proteomes" id="UP000536909"/>
    </source>
</evidence>
<sequence length="154" mass="17567">MSLIPSETLDFGSGVLSEYKSYYVPAAEELQNDVNSHDIPAELKKLWSKASRTSIYEDMSYGQWGLVIHDNSWAHRETELYRDMYPDQLSTQDLIFGEFLGDSEKAIISLDPADYGSIKIMQPLESKEDWPVVASSLSEFLEKLLEGKGQKYWS</sequence>
<name>A0ABR6MZW0_9DEIO</name>
<organism evidence="1 2">
    <name type="scientific">Deinococcus metallilatus</name>
    <dbReference type="NCBI Taxonomy" id="1211322"/>
    <lineage>
        <taxon>Bacteria</taxon>
        <taxon>Thermotogati</taxon>
        <taxon>Deinococcota</taxon>
        <taxon>Deinococci</taxon>
        <taxon>Deinococcales</taxon>
        <taxon>Deinococcaceae</taxon>
        <taxon>Deinococcus</taxon>
    </lineage>
</organism>
<dbReference type="Proteomes" id="UP000536909">
    <property type="component" value="Unassembled WGS sequence"/>
</dbReference>
<evidence type="ECO:0000313" key="1">
    <source>
        <dbReference type="EMBL" id="MBB5297467.1"/>
    </source>
</evidence>
<protein>
    <recommendedName>
        <fullName evidence="3">SMI1/KNR4 family protein</fullName>
    </recommendedName>
</protein>
<reference evidence="1 2" key="1">
    <citation type="submission" date="2020-08" db="EMBL/GenBank/DDBJ databases">
        <title>Genomic Encyclopedia of Type Strains, Phase IV (KMG-IV): sequencing the most valuable type-strain genomes for metagenomic binning, comparative biology and taxonomic classification.</title>
        <authorList>
            <person name="Goeker M."/>
        </authorList>
    </citation>
    <scope>NUCLEOTIDE SEQUENCE [LARGE SCALE GENOMIC DNA]</scope>
    <source>
        <strain evidence="1 2">DSM 105434</strain>
    </source>
</reference>
<dbReference type="EMBL" id="JACHFV010000028">
    <property type="protein sequence ID" value="MBB5297467.1"/>
    <property type="molecule type" value="Genomic_DNA"/>
</dbReference>
<comment type="caution">
    <text evidence="1">The sequence shown here is derived from an EMBL/GenBank/DDBJ whole genome shotgun (WGS) entry which is preliminary data.</text>
</comment>
<keyword evidence="2" id="KW-1185">Reference proteome</keyword>
<dbReference type="RefSeq" id="WP_146719782.1">
    <property type="nucleotide sequence ID" value="NZ_BSUI01000006.1"/>
</dbReference>
<proteinExistence type="predicted"/>
<accession>A0ABR6MZW0</accession>